<sequence length="616" mass="66443">MTRPRAAEAPASPGDEISGLLDDVLRGLISGLEKWVDPAGVLQDPVTGGPSPPDHYGPLATALALRLYQGPDSRWRDLLQVRVSIPDGQLDHAPFNRFLLLLLEEGIRADAPADEDLRCLRGQRRRCPLDRRYPSNNWTLLAGLCRALEAPPAAAPRAWSRCLAQLDAWLTPEGGFVDFPRRPGGKGAVATPIAYHHKALFIAVAAARASGQIAWEERVQRMLGWSLMTWDGQGHAGGLGRSTHALFGDACLVAALILLGMDRPESVGHPARALLLGILRRWRRQSRPDGLIHLNPAGEDTSGWDGYMYLSVYNAWTAALLAWARACRQGDREGIPRGGRSPGVPVPSGDARAGILRCGDPGGLLLLLSTRGQAPQSFGRKAAELRYAGGQPFHLTWQGRPLCPPPVRVAVAELLDHPALAGWISVLSVDGQLFGLTDWLQGAARRQGDSLQVTLHGSPRQLVNRPPEGLAGRGVAALDWRLLGGRMGRSAALKRSSLAGVEATLRVRMTLERPRLEWDLTLHLTGAGPVTLLNPCGHTFLESSPPERVSWRIQAGGRPLASGGWRGDRLPAALPGGMGRCLPPLTLNGPHWRLLLELVWPGADQSASRQASSSSR</sequence>
<proteinExistence type="predicted"/>
<gene>
    <name evidence="1" type="ORF">SAMN05421721_10142</name>
</gene>
<name>A0A1I4P7A2_ECTMO</name>
<accession>A0A1I4P7A2</accession>
<evidence type="ECO:0000313" key="1">
    <source>
        <dbReference type="EMBL" id="SFM23642.1"/>
    </source>
</evidence>
<dbReference type="EMBL" id="FOUO01000001">
    <property type="protein sequence ID" value="SFM23642.1"/>
    <property type="molecule type" value="Genomic_DNA"/>
</dbReference>
<dbReference type="STRING" id="195064.SAMN05421721_10142"/>
<dbReference type="OrthoDB" id="9177691at2"/>
<reference evidence="1 2" key="1">
    <citation type="submission" date="2016-10" db="EMBL/GenBank/DDBJ databases">
        <authorList>
            <person name="de Groot N.N."/>
        </authorList>
    </citation>
    <scope>NUCLEOTIDE SEQUENCE [LARGE SCALE GENOMIC DNA]</scope>
    <source>
        <strain evidence="1 2">DSM 4180</strain>
    </source>
</reference>
<dbReference type="AlphaFoldDB" id="A0A1I4P7A2"/>
<organism evidence="1 2">
    <name type="scientific">Ectothiorhodospira mobilis</name>
    <dbReference type="NCBI Taxonomy" id="195064"/>
    <lineage>
        <taxon>Bacteria</taxon>
        <taxon>Pseudomonadati</taxon>
        <taxon>Pseudomonadota</taxon>
        <taxon>Gammaproteobacteria</taxon>
        <taxon>Chromatiales</taxon>
        <taxon>Ectothiorhodospiraceae</taxon>
        <taxon>Ectothiorhodospira</taxon>
    </lineage>
</organism>
<keyword evidence="2" id="KW-1185">Reference proteome</keyword>
<dbReference type="RefSeq" id="WP_090483195.1">
    <property type="nucleotide sequence ID" value="NZ_FOUO01000001.1"/>
</dbReference>
<evidence type="ECO:0000313" key="2">
    <source>
        <dbReference type="Proteomes" id="UP000199556"/>
    </source>
</evidence>
<dbReference type="Proteomes" id="UP000199556">
    <property type="component" value="Unassembled WGS sequence"/>
</dbReference>
<protein>
    <submittedName>
        <fullName evidence="1">Uncharacterized protein</fullName>
    </submittedName>
</protein>